<dbReference type="Gene3D" id="1.10.510.10">
    <property type="entry name" value="Transferase(Phosphotransferase) domain 1"/>
    <property type="match status" value="1"/>
</dbReference>
<feature type="domain" description="Protein kinase" evidence="2">
    <location>
        <begin position="1158"/>
        <end position="1461"/>
    </location>
</feature>
<comment type="caution">
    <text evidence="3">The sequence shown here is derived from an EMBL/GenBank/DDBJ whole genome shotgun (WGS) entry which is preliminary data.</text>
</comment>
<feature type="compositionally biased region" description="Low complexity" evidence="1">
    <location>
        <begin position="793"/>
        <end position="805"/>
    </location>
</feature>
<organism evidence="3 4">
    <name type="scientific">Leptomonas pyrrhocoris</name>
    <name type="common">Firebug parasite</name>
    <dbReference type="NCBI Taxonomy" id="157538"/>
    <lineage>
        <taxon>Eukaryota</taxon>
        <taxon>Discoba</taxon>
        <taxon>Euglenozoa</taxon>
        <taxon>Kinetoplastea</taxon>
        <taxon>Metakinetoplastina</taxon>
        <taxon>Trypanosomatida</taxon>
        <taxon>Trypanosomatidae</taxon>
        <taxon>Leishmaniinae</taxon>
        <taxon>Leptomonas</taxon>
    </lineage>
</organism>
<feature type="region of interest" description="Disordered" evidence="1">
    <location>
        <begin position="771"/>
        <end position="818"/>
    </location>
</feature>
<dbReference type="GO" id="GO:0005524">
    <property type="term" value="F:ATP binding"/>
    <property type="evidence" value="ECO:0007669"/>
    <property type="project" value="InterPro"/>
</dbReference>
<dbReference type="OrthoDB" id="10651090at2759"/>
<dbReference type="RefSeq" id="XP_015657948.1">
    <property type="nucleotide sequence ID" value="XM_015803306.1"/>
</dbReference>
<evidence type="ECO:0000313" key="3">
    <source>
        <dbReference type="EMBL" id="KPA79509.1"/>
    </source>
</evidence>
<evidence type="ECO:0000256" key="1">
    <source>
        <dbReference type="SAM" id="MobiDB-lite"/>
    </source>
</evidence>
<keyword evidence="4" id="KW-1185">Reference proteome</keyword>
<dbReference type="VEuPathDB" id="TriTrypDB:LpyrH10_10_1020"/>
<dbReference type="GO" id="GO:0004672">
    <property type="term" value="F:protein kinase activity"/>
    <property type="evidence" value="ECO:0007669"/>
    <property type="project" value="InterPro"/>
</dbReference>
<feature type="compositionally biased region" description="Low complexity" evidence="1">
    <location>
        <begin position="1169"/>
        <end position="1183"/>
    </location>
</feature>
<protein>
    <recommendedName>
        <fullName evidence="2">Protein kinase domain-containing protein</fullName>
    </recommendedName>
</protein>
<dbReference type="SMART" id="SM00220">
    <property type="entry name" value="S_TKc"/>
    <property type="match status" value="1"/>
</dbReference>
<reference evidence="3 4" key="1">
    <citation type="submission" date="2015-07" db="EMBL/GenBank/DDBJ databases">
        <title>High-quality genome of monoxenous trypanosomatid Leptomonas pyrrhocoris.</title>
        <authorList>
            <person name="Flegontov P."/>
            <person name="Butenko A."/>
            <person name="Firsov S."/>
            <person name="Vlcek C."/>
            <person name="Logacheva M.D."/>
            <person name="Field M."/>
            <person name="Filatov D."/>
            <person name="Flegontova O."/>
            <person name="Gerasimov E."/>
            <person name="Jackson A.P."/>
            <person name="Kelly S."/>
            <person name="Opperdoes F."/>
            <person name="O'Reilly A."/>
            <person name="Votypka J."/>
            <person name="Yurchenko V."/>
            <person name="Lukes J."/>
        </authorList>
    </citation>
    <scope>NUCLEOTIDE SEQUENCE [LARGE SCALE GENOMIC DNA]</scope>
    <source>
        <strain evidence="3">H10</strain>
    </source>
</reference>
<feature type="compositionally biased region" description="Basic and acidic residues" evidence="1">
    <location>
        <begin position="891"/>
        <end position="900"/>
    </location>
</feature>
<dbReference type="SUPFAM" id="SSF56112">
    <property type="entry name" value="Protein kinase-like (PK-like)"/>
    <property type="match status" value="1"/>
</dbReference>
<feature type="compositionally biased region" description="Polar residues" evidence="1">
    <location>
        <begin position="210"/>
        <end position="223"/>
    </location>
</feature>
<dbReference type="InterPro" id="IPR000719">
    <property type="entry name" value="Prot_kinase_dom"/>
</dbReference>
<sequence>MRPASSVQQDLAPTPVADRAADATAVAAAVMSIPASAPASFTGRARRHTYPKLLSGGEEDGSGPTAKTAAEVSVDTKPRSFSVRDNSVKAAEPAKGTGWTSPSLAPERRRALQDPLTFPPILGVSDHARTPTPTADTPIEEKQRVKILPAEATKATTATTATTTAATAADPEQSVNDSRRETQSARKVLKFAELNSVSLPSSRESRSAAGISSSCVASRQSLPPLSPHATCAELPRITVAARSQRSSSPPLLVSGEEKEQESNDAARAVESTAELSTPSAPSLPRCQNVRQRNSVGNEEVEDRTTGAVVDAAAAASPPHPFPTLGTHIPLSSSPPRQPSFAPRALQPGPCTVADASAPEYYMGVNFSLAEGTEASVEKESGNATPFKVSSPAKDVKDQPFVTRPSLLGAEAAPAAQPSHRSARDGSRVAAPVTLPGIPTAPSSPASSSSSPRRESDGRRTAMRGSKTSMASFSLFPPPLVARSARSTSSTARASAELTQPFRRRRARLREEKATRDVSTSAFEAKSRRWRIASPERAHRARREGSDARQSSDAQRSDKPLSSSSSQDVMDSYTKLLYLGWSCVSGDGANSAAVAKDGHGREKNNGDALKEAEDDSVKVDGLASDTEGHGARGRGSVGEPSFENSRSVVELTSIVASAPLSNSGDNDDGGDDEDEYGGSGHSTTSPVRHNHTWRDHATTFAPSPAVATLPLRKPQQKRHERRVFLASSDGDGVPQRDPAMGHSSPRVMTSVAAEKSINSSASFSAYYTAATASTDSSPRSRLGEVSAEVAAGLRQPQQQHQQQQRRYPSFPSPHDSDSVALSFLERSVSDVASASDRSDAAEAPEDDAHQANSFSIGSDFADFEQAALDRCNYESLWSCSGSDSEESSGHSNDGRSADEGETKTILKAAHESESAGEGALADSDEGRRRRLLPVSNFRHYYIPEGYITESRISATYKVRERCTRRHFAATFVLHDPGDCGDAAVEAAGTTPPQPSQLMSLDLLRFCAMSLLLQHPNLIQTFDVFYRTAQDAEQLHNLVHACTGAGGDAVLTWTPQIEKPSRHVRSRPTVSLRLPAVPVAASVASPQRSTTSAVSVVPPGSVARRSSSLHSVEESHRSRESPQARKSRKKREGEERAKKCRSPTTPKSAGQYGSGHRLLRLLPSLFGSGCGSSENSSKSTSPSKGNACRGNSAKKEEGDGTVKGNSSSGTVPGFQWPAEVAAELASRERRVAELRGSRTSEGRAKAAERRARIERLAILLVSGRVVTVLISELVQDDDTVQAPASLWEAAQRGRGLPETQLMAVTRGIADALHYLHSFRAPCLAIVHGAVEPCNVVLDTNGVVKLVNYASMHWCLFEGEGGKSPGKNRNSATRGRSNAQDLQQLLKGSSHASRMQETAADMYGLGRSLLTLSSGIPLSSVGRLFVTNAFLVSNPSLQSLLRGLLAEKPAARMTAEAVLRHPFVSSLASSPPSSGSVQKL</sequence>
<feature type="compositionally biased region" description="Low complexity" evidence="1">
    <location>
        <begin position="440"/>
        <end position="450"/>
    </location>
</feature>
<gene>
    <name evidence="3" type="ORF">ABB37_05333</name>
</gene>
<name>A0A0M9G064_LEPPY</name>
<feature type="region of interest" description="Disordered" evidence="1">
    <location>
        <begin position="1167"/>
        <end position="1213"/>
    </location>
</feature>
<feature type="compositionally biased region" description="Acidic residues" evidence="1">
    <location>
        <begin position="664"/>
        <end position="675"/>
    </location>
</feature>
<dbReference type="InterPro" id="IPR011009">
    <property type="entry name" value="Kinase-like_dom_sf"/>
</dbReference>
<dbReference type="GeneID" id="26905623"/>
<feature type="region of interest" description="Disordered" evidence="1">
    <location>
        <begin position="373"/>
        <end position="566"/>
    </location>
</feature>
<dbReference type="OMA" id="FRHYYIP"/>
<dbReference type="EMBL" id="LGTL01000010">
    <property type="protein sequence ID" value="KPA79509.1"/>
    <property type="molecule type" value="Genomic_DNA"/>
</dbReference>
<feature type="compositionally biased region" description="Low complexity" evidence="1">
    <location>
        <begin position="1078"/>
        <end position="1108"/>
    </location>
</feature>
<feature type="compositionally biased region" description="Basic and acidic residues" evidence="1">
    <location>
        <begin position="595"/>
        <end position="617"/>
    </location>
</feature>
<evidence type="ECO:0000259" key="2">
    <source>
        <dbReference type="PROSITE" id="PS50011"/>
    </source>
</evidence>
<feature type="region of interest" description="Disordered" evidence="1">
    <location>
        <begin position="881"/>
        <end position="900"/>
    </location>
</feature>
<feature type="region of interest" description="Disordered" evidence="1">
    <location>
        <begin position="592"/>
        <end position="746"/>
    </location>
</feature>
<accession>A0A0M9G064</accession>
<feature type="region of interest" description="Disordered" evidence="1">
    <location>
        <begin position="36"/>
        <end position="353"/>
    </location>
</feature>
<proteinExistence type="predicted"/>
<feature type="region of interest" description="Disordered" evidence="1">
    <location>
        <begin position="1078"/>
        <end position="1153"/>
    </location>
</feature>
<dbReference type="PROSITE" id="PS50011">
    <property type="entry name" value="PROTEIN_KINASE_DOM"/>
    <property type="match status" value="1"/>
</dbReference>
<feature type="compositionally biased region" description="Low complexity" evidence="1">
    <location>
        <begin position="150"/>
        <end position="169"/>
    </location>
</feature>
<feature type="compositionally biased region" description="Basic and acidic residues" evidence="1">
    <location>
        <begin position="1109"/>
        <end position="1121"/>
    </location>
</feature>
<evidence type="ECO:0000313" key="4">
    <source>
        <dbReference type="Proteomes" id="UP000037923"/>
    </source>
</evidence>
<feature type="compositionally biased region" description="Basic and acidic residues" evidence="1">
    <location>
        <begin position="533"/>
        <end position="546"/>
    </location>
</feature>
<feature type="compositionally biased region" description="Low complexity" evidence="1">
    <location>
        <begin position="481"/>
        <end position="495"/>
    </location>
</feature>
<dbReference type="Proteomes" id="UP000037923">
    <property type="component" value="Unassembled WGS sequence"/>
</dbReference>